<reference evidence="1 2" key="1">
    <citation type="submission" date="2019-04" db="EMBL/GenBank/DDBJ databases">
        <title>Reference strain of H23.</title>
        <authorList>
            <person name="Luo X."/>
        </authorList>
    </citation>
    <scope>NUCLEOTIDE SEQUENCE [LARGE SCALE GENOMIC DNA]</scope>
    <source>
        <strain evidence="1 2">H23</strain>
    </source>
</reference>
<dbReference type="AlphaFoldDB" id="A0A4U5JN67"/>
<dbReference type="Pfam" id="PF06224">
    <property type="entry name" value="AlkZ-like"/>
    <property type="match status" value="1"/>
</dbReference>
<sequence>MSPAAPRKTAARKPPAHYPRFAASRLANLGISEPFAGTPEQTVSRLLAMQAQDYYGSLWAVGLRTQGTTEADIERAIAQKKIVRTWPMRGTLHLLAAEDVRWMLALTGARMSALNAGRIERMYGLDAAAMKRCRKIAEKVLRSGEPVARTALYDAFEAAGIATGESRGINILGQLSQDAVICGGPKIGKQASYVLADAWLPASKPLPREEALATLASRYFGSHGPATAHDLAWWSSLTLKDVHAAIDAAKASLAHETLGGATYWFSADTFERTAPAKQIHLLPPFDEYLVAYRDRDIPLDPFFGPRVIGINGLFNASLVSAGSVAATWKRRARQASLAVDLSELRPLRRDERNGAASATRRYAAFLGLPVLP</sequence>
<evidence type="ECO:0000313" key="1">
    <source>
        <dbReference type="EMBL" id="TKR29217.1"/>
    </source>
</evidence>
<gene>
    <name evidence="1" type="ORF">FCE95_13710</name>
</gene>
<protein>
    <submittedName>
        <fullName evidence="1">Winged helix DNA-binding domain-containing protein</fullName>
    </submittedName>
</protein>
<dbReference type="InterPro" id="IPR009351">
    <property type="entry name" value="AlkZ-like"/>
</dbReference>
<dbReference type="Proteomes" id="UP000308707">
    <property type="component" value="Unassembled WGS sequence"/>
</dbReference>
<dbReference type="RefSeq" id="WP_137267622.1">
    <property type="nucleotide sequence ID" value="NZ_SZUA01000003.1"/>
</dbReference>
<keyword evidence="2" id="KW-1185">Reference proteome</keyword>
<proteinExistence type="predicted"/>
<dbReference type="OrthoDB" id="9148135at2"/>
<dbReference type="PANTHER" id="PTHR38479:SF2">
    <property type="entry name" value="WINGED HELIX DNA-BINDING DOMAIN-CONTAINING PROTEIN"/>
    <property type="match status" value="1"/>
</dbReference>
<dbReference type="EMBL" id="SZUA01000003">
    <property type="protein sequence ID" value="TKR29217.1"/>
    <property type="molecule type" value="Genomic_DNA"/>
</dbReference>
<dbReference type="PANTHER" id="PTHR38479">
    <property type="entry name" value="LMO0824 PROTEIN"/>
    <property type="match status" value="1"/>
</dbReference>
<accession>A0A4U5JN67</accession>
<dbReference type="GO" id="GO:0003677">
    <property type="term" value="F:DNA binding"/>
    <property type="evidence" value="ECO:0007669"/>
    <property type="project" value="UniProtKB-KW"/>
</dbReference>
<comment type="caution">
    <text evidence="1">The sequence shown here is derived from an EMBL/GenBank/DDBJ whole genome shotgun (WGS) entry which is preliminary data.</text>
</comment>
<keyword evidence="1" id="KW-0238">DNA-binding</keyword>
<organism evidence="1 2">
    <name type="scientific">Luteimonas gilva</name>
    <dbReference type="NCBI Taxonomy" id="2572684"/>
    <lineage>
        <taxon>Bacteria</taxon>
        <taxon>Pseudomonadati</taxon>
        <taxon>Pseudomonadota</taxon>
        <taxon>Gammaproteobacteria</taxon>
        <taxon>Lysobacterales</taxon>
        <taxon>Lysobacteraceae</taxon>
        <taxon>Luteimonas</taxon>
    </lineage>
</organism>
<evidence type="ECO:0000313" key="2">
    <source>
        <dbReference type="Proteomes" id="UP000308707"/>
    </source>
</evidence>
<name>A0A4U5JN67_9GAMM</name>